<gene>
    <name evidence="2" type="ORF">ACFPZ3_51385</name>
</gene>
<dbReference type="EMBL" id="JBHSPA010000078">
    <property type="protein sequence ID" value="MFC5832309.1"/>
    <property type="molecule type" value="Genomic_DNA"/>
</dbReference>
<dbReference type="GO" id="GO:0005840">
    <property type="term" value="C:ribosome"/>
    <property type="evidence" value="ECO:0007669"/>
    <property type="project" value="UniProtKB-KW"/>
</dbReference>
<accession>A0ABW1D366</accession>
<protein>
    <submittedName>
        <fullName evidence="2">30S ribosomal protein S3</fullName>
    </submittedName>
</protein>
<proteinExistence type="predicted"/>
<evidence type="ECO:0000256" key="1">
    <source>
        <dbReference type="SAM" id="MobiDB-lite"/>
    </source>
</evidence>
<evidence type="ECO:0000313" key="2">
    <source>
        <dbReference type="EMBL" id="MFC5832309.1"/>
    </source>
</evidence>
<feature type="region of interest" description="Disordered" evidence="1">
    <location>
        <begin position="1"/>
        <end position="33"/>
    </location>
</feature>
<keyword evidence="2" id="KW-0687">Ribonucleoprotein</keyword>
<name>A0ABW1D366_9ACTN</name>
<keyword evidence="3" id="KW-1185">Reference proteome</keyword>
<keyword evidence="2" id="KW-0689">Ribosomal protein</keyword>
<dbReference type="Proteomes" id="UP001596058">
    <property type="component" value="Unassembled WGS sequence"/>
</dbReference>
<organism evidence="2 3">
    <name type="scientific">Nonomuraea insulae</name>
    <dbReference type="NCBI Taxonomy" id="1616787"/>
    <lineage>
        <taxon>Bacteria</taxon>
        <taxon>Bacillati</taxon>
        <taxon>Actinomycetota</taxon>
        <taxon>Actinomycetes</taxon>
        <taxon>Streptosporangiales</taxon>
        <taxon>Streptosporangiaceae</taxon>
        <taxon>Nonomuraea</taxon>
    </lineage>
</organism>
<feature type="non-terminal residue" evidence="2">
    <location>
        <position position="1"/>
    </location>
</feature>
<sequence>GGGGRGDRAPRNEAASQAAPETGPAAQPGAEGS</sequence>
<comment type="caution">
    <text evidence="2">The sequence shown here is derived from an EMBL/GenBank/DDBJ whole genome shotgun (WGS) entry which is preliminary data.</text>
</comment>
<evidence type="ECO:0000313" key="3">
    <source>
        <dbReference type="Proteomes" id="UP001596058"/>
    </source>
</evidence>
<feature type="compositionally biased region" description="Basic and acidic residues" evidence="1">
    <location>
        <begin position="1"/>
        <end position="11"/>
    </location>
</feature>
<reference evidence="3" key="1">
    <citation type="journal article" date="2019" name="Int. J. Syst. Evol. Microbiol.">
        <title>The Global Catalogue of Microorganisms (GCM) 10K type strain sequencing project: providing services to taxonomists for standard genome sequencing and annotation.</title>
        <authorList>
            <consortium name="The Broad Institute Genomics Platform"/>
            <consortium name="The Broad Institute Genome Sequencing Center for Infectious Disease"/>
            <person name="Wu L."/>
            <person name="Ma J."/>
        </authorList>
    </citation>
    <scope>NUCLEOTIDE SEQUENCE [LARGE SCALE GENOMIC DNA]</scope>
    <source>
        <strain evidence="3">CCUG 53903</strain>
    </source>
</reference>